<evidence type="ECO:0000256" key="5">
    <source>
        <dbReference type="RuleBase" id="RU362116"/>
    </source>
</evidence>
<evidence type="ECO:0000259" key="9">
    <source>
        <dbReference type="Pfam" id="PF22692"/>
    </source>
</evidence>
<evidence type="ECO:0000256" key="3">
    <source>
        <dbReference type="ARBA" id="ARBA00019015"/>
    </source>
</evidence>
<proteinExistence type="inferred from homology"/>
<keyword evidence="10" id="KW-0966">Cell projection</keyword>
<keyword evidence="4 5" id="KW-0975">Bacterial flagellum</keyword>
<dbReference type="AlphaFoldDB" id="A0A1I5CF08"/>
<dbReference type="Pfam" id="PF00460">
    <property type="entry name" value="Flg_bb_rod"/>
    <property type="match status" value="1"/>
</dbReference>
<dbReference type="GO" id="GO:0009424">
    <property type="term" value="C:bacterial-type flagellum hook"/>
    <property type="evidence" value="ECO:0007669"/>
    <property type="project" value="TreeGrafter"/>
</dbReference>
<dbReference type="OrthoDB" id="8372879at2"/>
<comment type="function">
    <text evidence="5">A flexible structure which links the flagellar filament to the drive apparatus in the basal body.</text>
</comment>
<keyword evidence="10" id="KW-0282">Flagellum</keyword>
<evidence type="ECO:0000259" key="7">
    <source>
        <dbReference type="Pfam" id="PF06429"/>
    </source>
</evidence>
<sequence length="416" mass="42690">MSLMGATNAAITGLAAQSQALSNVSNNLANSDTTAYKASKTSFSSLVAGSGNNKSGGVHASNTTNNTAQGLVTDSAISTHLAIQGNGYFVVSEEGDTSSRYYTRNGEFAVDNDGYLMNGDYYLLGWATDADGNVAGGASSVNLDKIDLSSIQSSAQATSEASIQATLPGDAVLNSTFESSFEVYDSLGTASTITATYEKTAQNTWTITYSDPVSADTSTTTGSVTSSPITVQFNNDGSLASVSGTDLDITWNTGAAASSIKLDLGTVGGSDGLTQYSSNDVENADIDVKSIIVDGRAYGTVDDIEIETDGSVVATFSNGETRNIYKIPVATFINSDGLTEDSDGIYAISTYSGNATLHTAGTGSAGSLKSSSLESSTVDTSTEFASMLSAQQAYSSASQIISTAGDMFDSLLQAVR</sequence>
<dbReference type="NCBIfam" id="NF004242">
    <property type="entry name" value="PRK05682.2-1"/>
    <property type="match status" value="1"/>
</dbReference>
<evidence type="ECO:0000259" key="8">
    <source>
        <dbReference type="Pfam" id="PF07559"/>
    </source>
</evidence>
<feature type="domain" description="Flagellar hook protein FlgE D2" evidence="8">
    <location>
        <begin position="173"/>
        <end position="280"/>
    </location>
</feature>
<evidence type="ECO:0000259" key="6">
    <source>
        <dbReference type="Pfam" id="PF00460"/>
    </source>
</evidence>
<dbReference type="PANTHER" id="PTHR30435">
    <property type="entry name" value="FLAGELLAR PROTEIN"/>
    <property type="match status" value="1"/>
</dbReference>
<dbReference type="Pfam" id="PF22692">
    <property type="entry name" value="LlgE_F_G_D1"/>
    <property type="match status" value="1"/>
</dbReference>
<gene>
    <name evidence="10" type="ORF">SAMN04488056_102209</name>
</gene>
<evidence type="ECO:0000256" key="2">
    <source>
        <dbReference type="ARBA" id="ARBA00009677"/>
    </source>
</evidence>
<dbReference type="GO" id="GO:0009425">
    <property type="term" value="C:bacterial-type flagellum basal body"/>
    <property type="evidence" value="ECO:0007669"/>
    <property type="project" value="UniProtKB-SubCell"/>
</dbReference>
<dbReference type="EMBL" id="FOVR01000002">
    <property type="protein sequence ID" value="SFN85392.1"/>
    <property type="molecule type" value="Genomic_DNA"/>
</dbReference>
<dbReference type="InterPro" id="IPR020013">
    <property type="entry name" value="Flagellar_FlgE/F/G"/>
</dbReference>
<dbReference type="InterPro" id="IPR037058">
    <property type="entry name" value="Falgellar_hook_FlgE_sf"/>
</dbReference>
<evidence type="ECO:0000313" key="11">
    <source>
        <dbReference type="Proteomes" id="UP000199236"/>
    </source>
</evidence>
<dbReference type="InterPro" id="IPR053967">
    <property type="entry name" value="LlgE_F_G-like_D1"/>
</dbReference>
<dbReference type="Pfam" id="PF07559">
    <property type="entry name" value="FlgE_D2"/>
    <property type="match status" value="1"/>
</dbReference>
<dbReference type="NCBIfam" id="TIGR03506">
    <property type="entry name" value="FlgEFG_subfam"/>
    <property type="match status" value="1"/>
</dbReference>
<keyword evidence="10" id="KW-0969">Cilium</keyword>
<dbReference type="GO" id="GO:0005829">
    <property type="term" value="C:cytosol"/>
    <property type="evidence" value="ECO:0007669"/>
    <property type="project" value="TreeGrafter"/>
</dbReference>
<dbReference type="RefSeq" id="WP_090069425.1">
    <property type="nucleotide sequence ID" value="NZ_FOVR01000002.1"/>
</dbReference>
<dbReference type="InterPro" id="IPR037925">
    <property type="entry name" value="FlgE/F/G-like"/>
</dbReference>
<organism evidence="10 11">
    <name type="scientific">Cohaesibacter marisflavi</name>
    <dbReference type="NCBI Taxonomy" id="655353"/>
    <lineage>
        <taxon>Bacteria</taxon>
        <taxon>Pseudomonadati</taxon>
        <taxon>Pseudomonadota</taxon>
        <taxon>Alphaproteobacteria</taxon>
        <taxon>Hyphomicrobiales</taxon>
        <taxon>Cohaesibacteraceae</taxon>
    </lineage>
</organism>
<dbReference type="InterPro" id="IPR011491">
    <property type="entry name" value="FlgE_D2"/>
</dbReference>
<protein>
    <recommendedName>
        <fullName evidence="3 5">Flagellar hook protein FlgE</fullName>
    </recommendedName>
</protein>
<comment type="subcellular location">
    <subcellularLocation>
        <location evidence="1 5">Bacterial flagellum basal body</location>
    </subcellularLocation>
</comment>
<dbReference type="InterPro" id="IPR001444">
    <property type="entry name" value="Flag_bb_rod_N"/>
</dbReference>
<feature type="domain" description="Flagellar hook protein FlgE/F/G-like D1" evidence="9">
    <location>
        <begin position="82"/>
        <end position="124"/>
    </location>
</feature>
<dbReference type="Gene3D" id="2.60.98.20">
    <property type="entry name" value="Flagellar hook protein FlgE"/>
    <property type="match status" value="1"/>
</dbReference>
<reference evidence="10 11" key="1">
    <citation type="submission" date="2016-10" db="EMBL/GenBank/DDBJ databases">
        <authorList>
            <person name="de Groot N.N."/>
        </authorList>
    </citation>
    <scope>NUCLEOTIDE SEQUENCE [LARGE SCALE GENOMIC DNA]</scope>
    <source>
        <strain evidence="10 11">CGMCC 1.9157</strain>
    </source>
</reference>
<accession>A0A1I5CF08</accession>
<dbReference type="GO" id="GO:0071978">
    <property type="term" value="P:bacterial-type flagellum-dependent swarming motility"/>
    <property type="evidence" value="ECO:0007669"/>
    <property type="project" value="TreeGrafter"/>
</dbReference>
<evidence type="ECO:0000256" key="4">
    <source>
        <dbReference type="ARBA" id="ARBA00023143"/>
    </source>
</evidence>
<feature type="domain" description="Flagellar basal-body/hook protein C-terminal" evidence="7">
    <location>
        <begin position="370"/>
        <end position="413"/>
    </location>
</feature>
<dbReference type="STRING" id="655353.SAMN04488056_102209"/>
<keyword evidence="11" id="KW-1185">Reference proteome</keyword>
<dbReference type="InterPro" id="IPR010930">
    <property type="entry name" value="Flg_bb/hook_C_dom"/>
</dbReference>
<evidence type="ECO:0000256" key="1">
    <source>
        <dbReference type="ARBA" id="ARBA00004117"/>
    </source>
</evidence>
<dbReference type="SUPFAM" id="SSF117143">
    <property type="entry name" value="Flagellar hook protein flgE"/>
    <property type="match status" value="1"/>
</dbReference>
<evidence type="ECO:0000313" key="10">
    <source>
        <dbReference type="EMBL" id="SFN85392.1"/>
    </source>
</evidence>
<dbReference type="Pfam" id="PF06429">
    <property type="entry name" value="Flg_bbr_C"/>
    <property type="match status" value="1"/>
</dbReference>
<comment type="similarity">
    <text evidence="2 5">Belongs to the flagella basal body rod proteins family.</text>
</comment>
<dbReference type="PANTHER" id="PTHR30435:SF1">
    <property type="entry name" value="FLAGELLAR HOOK PROTEIN FLGE"/>
    <property type="match status" value="1"/>
</dbReference>
<feature type="domain" description="Flagellar basal body rod protein N-terminal" evidence="6">
    <location>
        <begin position="8"/>
        <end position="37"/>
    </location>
</feature>
<dbReference type="Proteomes" id="UP000199236">
    <property type="component" value="Unassembled WGS sequence"/>
</dbReference>
<name>A0A1I5CF08_9HYPH</name>